<reference evidence="6 8" key="2">
    <citation type="submission" date="2016-10" db="EMBL/GenBank/DDBJ databases">
        <authorList>
            <person name="Varghese N."/>
            <person name="Submissions S."/>
        </authorList>
    </citation>
    <scope>NUCLEOTIDE SEQUENCE [LARGE SCALE GENOMIC DNA]</scope>
    <source>
        <strain evidence="6 8">BS3111</strain>
    </source>
</reference>
<sequence>MKVLSELIKCALIAGAVAGGVVQAAEECVPVHKFETLTPGVLTVAAYAFPPYSIPKGGNDISGVEGEILKVIAKNECLTIKTTVVDPSAVIQSVVSKRVDIGMGDWYRTAERNKILGLSAPIYLDAMGIISADGIAKISDLKGKKIGTAQGNLWVADLKKILGDNLVLYPNAVAAAQDLASNRLQAVADSFAVAIAAQQKGAYGNNKIVVADADDRVKATMQPGQVAFVYTKSNELLGSALSGNIRAMHENGQIKKIVTSFGLNESITEVGEPRLIE</sequence>
<gene>
    <name evidence="6" type="ORF">SAMN04490205_3158</name>
    <name evidence="5" type="ORF">TU79_12630</name>
</gene>
<dbReference type="PATRIC" id="fig|200450.4.peg.4561"/>
<organism evidence="5 7">
    <name type="scientific">Pseudomonas trivialis</name>
    <dbReference type="NCBI Taxonomy" id="200450"/>
    <lineage>
        <taxon>Bacteria</taxon>
        <taxon>Pseudomonadati</taxon>
        <taxon>Pseudomonadota</taxon>
        <taxon>Gammaproteobacteria</taxon>
        <taxon>Pseudomonadales</taxon>
        <taxon>Pseudomonadaceae</taxon>
        <taxon>Pseudomonas</taxon>
    </lineage>
</organism>
<feature type="chain" id="PRO_5006430596" evidence="3">
    <location>
        <begin position="25"/>
        <end position="277"/>
    </location>
</feature>
<keyword evidence="8" id="KW-1185">Reference proteome</keyword>
<proteinExistence type="inferred from homology"/>
<feature type="domain" description="Solute-binding protein family 3/N-terminal" evidence="4">
    <location>
        <begin position="41"/>
        <end position="265"/>
    </location>
</feature>
<dbReference type="SUPFAM" id="SSF53850">
    <property type="entry name" value="Periplasmic binding protein-like II"/>
    <property type="match status" value="1"/>
</dbReference>
<dbReference type="Gene3D" id="3.40.190.10">
    <property type="entry name" value="Periplasmic binding protein-like II"/>
    <property type="match status" value="2"/>
</dbReference>
<dbReference type="OrthoDB" id="8454826at2"/>
<evidence type="ECO:0000256" key="2">
    <source>
        <dbReference type="ARBA" id="ARBA00022729"/>
    </source>
</evidence>
<dbReference type="AlphaFoldDB" id="A0A0R2ZP31"/>
<evidence type="ECO:0000313" key="5">
    <source>
        <dbReference type="EMBL" id="KRP60017.1"/>
    </source>
</evidence>
<reference evidence="5 7" key="1">
    <citation type="submission" date="2015-02" db="EMBL/GenBank/DDBJ databases">
        <title>Two Pseudomonas sp. nov. isolated from raw milk.</title>
        <authorList>
            <person name="Wenning M."/>
            <person name="von Neubeck M."/>
            <person name="Huptas C."/>
            <person name="Scherer S."/>
        </authorList>
    </citation>
    <scope>NUCLEOTIDE SEQUENCE [LARGE SCALE GENOMIC DNA]</scope>
    <source>
        <strain evidence="5 7">DSM 14937</strain>
    </source>
</reference>
<keyword evidence="2 3" id="KW-0732">Signal</keyword>
<evidence type="ECO:0000259" key="4">
    <source>
        <dbReference type="SMART" id="SM00062"/>
    </source>
</evidence>
<comment type="similarity">
    <text evidence="1">Belongs to the bacterial solute-binding protein 3 family.</text>
</comment>
<dbReference type="PANTHER" id="PTHR35936">
    <property type="entry name" value="MEMBRANE-BOUND LYTIC MUREIN TRANSGLYCOSYLASE F"/>
    <property type="match status" value="1"/>
</dbReference>
<dbReference type="RefSeq" id="WP_057008281.1">
    <property type="nucleotide sequence ID" value="NZ_JYLK01000007.1"/>
</dbReference>
<dbReference type="EMBL" id="JYLK01000007">
    <property type="protein sequence ID" value="KRP60017.1"/>
    <property type="molecule type" value="Genomic_DNA"/>
</dbReference>
<dbReference type="Proteomes" id="UP000183126">
    <property type="component" value="Chromosome I"/>
</dbReference>
<dbReference type="SMART" id="SM00062">
    <property type="entry name" value="PBPb"/>
    <property type="match status" value="1"/>
</dbReference>
<evidence type="ECO:0000256" key="1">
    <source>
        <dbReference type="ARBA" id="ARBA00010333"/>
    </source>
</evidence>
<dbReference type="InterPro" id="IPR001638">
    <property type="entry name" value="Solute-binding_3/MltF_N"/>
</dbReference>
<accession>A0A0R2ZP31</accession>
<evidence type="ECO:0000313" key="8">
    <source>
        <dbReference type="Proteomes" id="UP000183126"/>
    </source>
</evidence>
<evidence type="ECO:0000256" key="3">
    <source>
        <dbReference type="SAM" id="SignalP"/>
    </source>
</evidence>
<dbReference type="Proteomes" id="UP000052019">
    <property type="component" value="Unassembled WGS sequence"/>
</dbReference>
<dbReference type="EMBL" id="LT629760">
    <property type="protein sequence ID" value="SDS64810.1"/>
    <property type="molecule type" value="Genomic_DNA"/>
</dbReference>
<name>A0A0R2ZP31_9PSED</name>
<feature type="signal peptide" evidence="3">
    <location>
        <begin position="1"/>
        <end position="24"/>
    </location>
</feature>
<evidence type="ECO:0000313" key="6">
    <source>
        <dbReference type="EMBL" id="SDS64810.1"/>
    </source>
</evidence>
<protein>
    <submittedName>
        <fullName evidence="5 6">Amino acid ABC transporter</fullName>
    </submittedName>
</protein>
<dbReference type="PANTHER" id="PTHR35936:SF17">
    <property type="entry name" value="ARGININE-BINDING EXTRACELLULAR PROTEIN ARTP"/>
    <property type="match status" value="1"/>
</dbReference>
<dbReference type="Pfam" id="PF00497">
    <property type="entry name" value="SBP_bac_3"/>
    <property type="match status" value="1"/>
</dbReference>
<evidence type="ECO:0000313" key="7">
    <source>
        <dbReference type="Proteomes" id="UP000052019"/>
    </source>
</evidence>